<organism evidence="1 2">
    <name type="scientific">Corynebacterium pseudogenitalium ATCC 33035</name>
    <dbReference type="NCBI Taxonomy" id="525264"/>
    <lineage>
        <taxon>Bacteria</taxon>
        <taxon>Bacillati</taxon>
        <taxon>Actinomycetota</taxon>
        <taxon>Actinomycetes</taxon>
        <taxon>Mycobacteriales</taxon>
        <taxon>Corynebacteriaceae</taxon>
        <taxon>Corynebacterium</taxon>
    </lineage>
</organism>
<name>E2S2E2_9CORY</name>
<comment type="caution">
    <text evidence="1">The sequence shown here is derived from an EMBL/GenBank/DDBJ whole genome shotgun (WGS) entry which is preliminary data.</text>
</comment>
<sequence>MFVFVSYSLAKFSSLFANMQNKHDRAKFAEEKDKTCLLCIVVACGVRKRALSFRAGE</sequence>
<evidence type="ECO:0000313" key="1">
    <source>
        <dbReference type="EMBL" id="EFQ81038.1"/>
    </source>
</evidence>
<dbReference type="AlphaFoldDB" id="E2S2E2"/>
<reference evidence="1 2" key="1">
    <citation type="submission" date="2010-08" db="EMBL/GenBank/DDBJ databases">
        <authorList>
            <person name="Muzny D."/>
            <person name="Qin X."/>
            <person name="Buhay C."/>
            <person name="Dugan-Rocha S."/>
            <person name="Ding Y."/>
            <person name="Chen G."/>
            <person name="Hawes A."/>
            <person name="Holder M."/>
            <person name="Jhangiani S."/>
            <person name="Johnson A."/>
            <person name="Khan Z."/>
            <person name="Li Z."/>
            <person name="Liu W."/>
            <person name="Liu X."/>
            <person name="Perez L."/>
            <person name="Shen H."/>
            <person name="Wang Q."/>
            <person name="Watt J."/>
            <person name="Xi L."/>
            <person name="Xin Y."/>
            <person name="Zhou J."/>
            <person name="Deng J."/>
            <person name="Jiang H."/>
            <person name="Liu Y."/>
            <person name="Qu J."/>
            <person name="Song X.-Z."/>
            <person name="Zhang L."/>
            <person name="Villasana D."/>
            <person name="Johnson A."/>
            <person name="Liu J."/>
            <person name="Liyanage D."/>
            <person name="Lorensuhewa L."/>
            <person name="Robinson T."/>
            <person name="Song A."/>
            <person name="Song B.-B."/>
            <person name="Dinh H."/>
            <person name="Thornton R."/>
            <person name="Coyle M."/>
            <person name="Francisco L."/>
            <person name="Jackson L."/>
            <person name="Javaid M."/>
            <person name="Korchina V."/>
            <person name="Kovar C."/>
            <person name="Mata R."/>
            <person name="Mathew T."/>
            <person name="Ngo R."/>
            <person name="Nguyen L."/>
            <person name="Nguyen N."/>
            <person name="Okwuonu G."/>
            <person name="Ongeri F."/>
            <person name="Pham C."/>
            <person name="Simmons D."/>
            <person name="Wilczek-Boney K."/>
            <person name="Hale W."/>
            <person name="Jakkamsetti A."/>
            <person name="Pham P."/>
            <person name="Ruth R."/>
            <person name="San Lucas F."/>
            <person name="Warren J."/>
            <person name="Zhang J."/>
            <person name="Zhao Z."/>
            <person name="Zhou C."/>
            <person name="Zhu D."/>
            <person name="Lee S."/>
            <person name="Bess C."/>
            <person name="Blankenburg K."/>
            <person name="Forbes L."/>
            <person name="Fu Q."/>
            <person name="Gubbala S."/>
            <person name="Hirani K."/>
            <person name="Jayaseelan J.C."/>
            <person name="Lara F."/>
            <person name="Munidasa M."/>
            <person name="Palculict T."/>
            <person name="Patil S."/>
            <person name="Pu L.-L."/>
            <person name="Saada N."/>
            <person name="Tang L."/>
            <person name="Weissenberger G."/>
            <person name="Zhu Y."/>
            <person name="Hemphill L."/>
            <person name="Shang Y."/>
            <person name="Youmans B."/>
            <person name="Ayvaz T."/>
            <person name="Ross M."/>
            <person name="Santibanez J."/>
            <person name="Aqrawi P."/>
            <person name="Gross S."/>
            <person name="Joshi V."/>
            <person name="Fowler G."/>
            <person name="Nazareth L."/>
            <person name="Reid J."/>
            <person name="Worley K."/>
            <person name="Petrosino J."/>
            <person name="Highlander S."/>
            <person name="Gibbs R."/>
        </authorList>
    </citation>
    <scope>NUCLEOTIDE SEQUENCE [LARGE SCALE GENOMIC DNA]</scope>
    <source>
        <strain evidence="1 2">ATCC 33035</strain>
    </source>
</reference>
<dbReference type="HOGENOM" id="CLU_2989004_0_0_11"/>
<keyword evidence="2" id="KW-1185">Reference proteome</keyword>
<proteinExistence type="predicted"/>
<accession>E2S2E2</accession>
<gene>
    <name evidence="1" type="ORF">HMPREF0305_10665</name>
</gene>
<dbReference type="Proteomes" id="UP000003020">
    <property type="component" value="Unassembled WGS sequence"/>
</dbReference>
<dbReference type="EMBL" id="ABYQ02000004">
    <property type="protein sequence ID" value="EFQ81038.1"/>
    <property type="molecule type" value="Genomic_DNA"/>
</dbReference>
<protein>
    <submittedName>
        <fullName evidence="1">Uncharacterized protein</fullName>
    </submittedName>
</protein>
<evidence type="ECO:0000313" key="2">
    <source>
        <dbReference type="Proteomes" id="UP000003020"/>
    </source>
</evidence>